<feature type="compositionally biased region" description="Low complexity" evidence="1">
    <location>
        <begin position="40"/>
        <end position="80"/>
    </location>
</feature>
<dbReference type="EMBL" id="MDUX01000035">
    <property type="protein sequence ID" value="KAF7598862.1"/>
    <property type="molecule type" value="Genomic_DNA"/>
</dbReference>
<dbReference type="InterPro" id="IPR015889">
    <property type="entry name" value="Intradiol_dOase_core"/>
</dbReference>
<dbReference type="AlphaFoldDB" id="A0A272ERP0"/>
<evidence type="ECO:0000256" key="1">
    <source>
        <dbReference type="SAM" id="MobiDB-lite"/>
    </source>
</evidence>
<dbReference type="EMBL" id="NMRN01000030">
    <property type="protein sequence ID" value="PAS92778.1"/>
    <property type="molecule type" value="Genomic_DNA"/>
</dbReference>
<feature type="domain" description="Intradiol ring-cleavage dioxygenases" evidence="2">
    <location>
        <begin position="126"/>
        <end position="201"/>
    </location>
</feature>
<evidence type="ECO:0000259" key="2">
    <source>
        <dbReference type="Pfam" id="PF00775"/>
    </source>
</evidence>
<comment type="caution">
    <text evidence="4">The sequence shown here is derived from an EMBL/GenBank/DDBJ whole genome shotgun (WGS) entry which is preliminary data.</text>
</comment>
<dbReference type="CDD" id="cd03457">
    <property type="entry name" value="intradiol_dioxygenase_like"/>
    <property type="match status" value="1"/>
</dbReference>
<dbReference type="OrthoDB" id="9805815at2"/>
<dbReference type="Proteomes" id="UP000623509">
    <property type="component" value="Unassembled WGS sequence"/>
</dbReference>
<dbReference type="PANTHER" id="PTHR34315">
    <property type="match status" value="1"/>
</dbReference>
<evidence type="ECO:0000313" key="3">
    <source>
        <dbReference type="EMBL" id="KAF7598862.1"/>
    </source>
</evidence>
<dbReference type="Gene3D" id="2.60.130.10">
    <property type="entry name" value="Aromatic compound dioxygenase"/>
    <property type="match status" value="1"/>
</dbReference>
<reference evidence="3 6" key="1">
    <citation type="submission" date="2016-08" db="EMBL/GenBank/DDBJ databases">
        <title>Candidatus Dactylopiibacterium carminicum genome sequence.</title>
        <authorList>
            <person name="Ramirez-Puebla S.T."/>
            <person name="Ormeno-Orrillo E."/>
            <person name="Vera-Ponce De Leon A."/>
            <person name="Luis L."/>
            <person name="Sanchez-Flores A."/>
            <person name="Monica R."/>
            <person name="Martinez-Romero E."/>
        </authorList>
    </citation>
    <scope>NUCLEOTIDE SEQUENCE [LARGE SCALE GENOMIC DNA]</scope>
    <source>
        <strain evidence="3">END1</strain>
    </source>
</reference>
<evidence type="ECO:0000313" key="6">
    <source>
        <dbReference type="Proteomes" id="UP000623509"/>
    </source>
</evidence>
<dbReference type="PANTHER" id="PTHR34315:SF1">
    <property type="entry name" value="INTRADIOL RING-CLEAVAGE DIOXYGENASES DOMAIN-CONTAINING PROTEIN-RELATED"/>
    <property type="match status" value="1"/>
</dbReference>
<name>A0A272ERP0_9RHOO</name>
<keyword evidence="6" id="KW-1185">Reference proteome</keyword>
<proteinExistence type="predicted"/>
<sequence>MNQSFSSLSPDRRRRLLLEGLGGFGLLTLLEACGGGGGNASASAASASSSASSSTRASSTSSVSSSSSSASSTSSSSANSCTVTPEETAGPYPGDGTNSNSSGLVNVLTQSGIVRSDITSSFGSYSGTAAGVPLEIVLTLTDASCQPLEGYAVYLWHCTRDGLYSLYSSGITAQNYLRGVQVSDANGQITFTSIFPGCYSGRWPHIHFEVYSSLAQAVSGNNDIKTSQLALPSAVCSTVYATASGYSSSLGNFGSITLATDNVFGEDSAAHQLATVTGSVSAGYTAALQVSVAV</sequence>
<dbReference type="GO" id="GO:0008199">
    <property type="term" value="F:ferric iron binding"/>
    <property type="evidence" value="ECO:0007669"/>
    <property type="project" value="InterPro"/>
</dbReference>
<dbReference type="Pfam" id="PF00775">
    <property type="entry name" value="Dioxygenase_C"/>
    <property type="match status" value="1"/>
</dbReference>
<organism evidence="4 5">
    <name type="scientific">Candidatus Dactylopiibacterium carminicum</name>
    <dbReference type="NCBI Taxonomy" id="857335"/>
    <lineage>
        <taxon>Bacteria</taxon>
        <taxon>Pseudomonadati</taxon>
        <taxon>Pseudomonadota</taxon>
        <taxon>Betaproteobacteria</taxon>
        <taxon>Rhodocyclales</taxon>
        <taxon>Rhodocyclaceae</taxon>
        <taxon>Candidatus Dactylopiibacterium</taxon>
    </lineage>
</organism>
<evidence type="ECO:0000313" key="4">
    <source>
        <dbReference type="EMBL" id="PAS92778.1"/>
    </source>
</evidence>
<dbReference type="GO" id="GO:0016702">
    <property type="term" value="F:oxidoreductase activity, acting on single donors with incorporation of molecular oxygen, incorporation of two atoms of oxygen"/>
    <property type="evidence" value="ECO:0007669"/>
    <property type="project" value="InterPro"/>
</dbReference>
<protein>
    <recommendedName>
        <fullName evidence="2">Intradiol ring-cleavage dioxygenases domain-containing protein</fullName>
    </recommendedName>
</protein>
<evidence type="ECO:0000313" key="5">
    <source>
        <dbReference type="Proteomes" id="UP000216107"/>
    </source>
</evidence>
<accession>A0A272ERP0</accession>
<reference evidence="4 5" key="2">
    <citation type="submission" date="2017-07" db="EMBL/GenBank/DDBJ databases">
        <title>Candidatus Dactylopiibacterium carminicum, a nitrogen-fixing symbiont of the cochineal insect Dactylopius coccus and Dactylopius opuntiae (Hemiptera: Coccoidea: Dactylopiidae).</title>
        <authorList>
            <person name="Vera A."/>
        </authorList>
    </citation>
    <scope>NUCLEOTIDE SEQUENCE [LARGE SCALE GENOMIC DNA]</scope>
    <source>
        <strain evidence="4 5">NFDCM</strain>
    </source>
</reference>
<dbReference type="InterPro" id="IPR000627">
    <property type="entry name" value="Intradiol_dOase_C"/>
</dbReference>
<feature type="region of interest" description="Disordered" evidence="1">
    <location>
        <begin position="36"/>
        <end position="101"/>
    </location>
</feature>
<dbReference type="SUPFAM" id="SSF49482">
    <property type="entry name" value="Aromatic compound dioxygenase"/>
    <property type="match status" value="1"/>
</dbReference>
<gene>
    <name evidence="3" type="ORF">BGI27_11055</name>
    <name evidence="4" type="ORF">CGU29_10315</name>
</gene>
<dbReference type="Proteomes" id="UP000216107">
    <property type="component" value="Unassembled WGS sequence"/>
</dbReference>